<protein>
    <submittedName>
        <fullName evidence="1">Uncharacterized protein</fullName>
    </submittedName>
</protein>
<evidence type="ECO:0000313" key="1">
    <source>
        <dbReference type="EMBL" id="SDX31856.1"/>
    </source>
</evidence>
<sequence length="158" mass="17868">MRLDLTDDYSRRKFFEACVAAGSDCPALFSEKRSDYPVLNCRIAIENWGDLYPQLAEELLADTGYETMTELSEKGGEPFRYIFQAIYLGPAMDVMSNYPADSAEEFVTNERVFDCVYGGKFVFPDGYIDDGDLKLANKNLFSPEVRQNLIDLAHTALN</sequence>
<name>A0A1H3AQA0_9RHOB</name>
<accession>A0A1H3AQA0</accession>
<dbReference type="Proteomes" id="UP000183400">
    <property type="component" value="Unassembled WGS sequence"/>
</dbReference>
<dbReference type="EMBL" id="FNNP01000004">
    <property type="protein sequence ID" value="SDX31856.1"/>
    <property type="molecule type" value="Genomic_DNA"/>
</dbReference>
<proteinExistence type="predicted"/>
<evidence type="ECO:0000313" key="2">
    <source>
        <dbReference type="Proteomes" id="UP000183400"/>
    </source>
</evidence>
<gene>
    <name evidence="1" type="ORF">SAMN05444358_104266</name>
</gene>
<reference evidence="2" key="1">
    <citation type="submission" date="2016-10" db="EMBL/GenBank/DDBJ databases">
        <authorList>
            <person name="Varghese N."/>
            <person name="Submissions S."/>
        </authorList>
    </citation>
    <scope>NUCLEOTIDE SEQUENCE [LARGE SCALE GENOMIC DNA]</scope>
    <source>
        <strain evidence="2">DSM 27839</strain>
    </source>
</reference>
<keyword evidence="2" id="KW-1185">Reference proteome</keyword>
<dbReference type="AlphaFoldDB" id="A0A1H3AQA0"/>
<dbReference type="STRING" id="985054.SAMN05444358_104266"/>
<organism evidence="1 2">
    <name type="scientific">Ruegeria halocynthiae</name>
    <dbReference type="NCBI Taxonomy" id="985054"/>
    <lineage>
        <taxon>Bacteria</taxon>
        <taxon>Pseudomonadati</taxon>
        <taxon>Pseudomonadota</taxon>
        <taxon>Alphaproteobacteria</taxon>
        <taxon>Rhodobacterales</taxon>
        <taxon>Roseobacteraceae</taxon>
        <taxon>Ruegeria</taxon>
    </lineage>
</organism>